<organism evidence="1 2">
    <name type="scientific">Mucilaginibacter mali</name>
    <dbReference type="NCBI Taxonomy" id="2740462"/>
    <lineage>
        <taxon>Bacteria</taxon>
        <taxon>Pseudomonadati</taxon>
        <taxon>Bacteroidota</taxon>
        <taxon>Sphingobacteriia</taxon>
        <taxon>Sphingobacteriales</taxon>
        <taxon>Sphingobacteriaceae</taxon>
        <taxon>Mucilaginibacter</taxon>
    </lineage>
</organism>
<protein>
    <submittedName>
        <fullName evidence="1">Uncharacterized protein</fullName>
    </submittedName>
</protein>
<name>A0A7D4UFC7_9SPHI</name>
<keyword evidence="2" id="KW-1185">Reference proteome</keyword>
<dbReference type="AlphaFoldDB" id="A0A7D4UFC7"/>
<evidence type="ECO:0000313" key="2">
    <source>
        <dbReference type="Proteomes" id="UP000505355"/>
    </source>
</evidence>
<evidence type="ECO:0000313" key="1">
    <source>
        <dbReference type="EMBL" id="QKJ30236.1"/>
    </source>
</evidence>
<dbReference type="Proteomes" id="UP000505355">
    <property type="component" value="Chromosome"/>
</dbReference>
<proteinExistence type="predicted"/>
<dbReference type="RefSeq" id="WP_173414923.1">
    <property type="nucleotide sequence ID" value="NZ_CP054139.1"/>
</dbReference>
<dbReference type="KEGG" id="mmab:HQ865_10825"/>
<reference evidence="1 2" key="1">
    <citation type="submission" date="2020-05" db="EMBL/GenBank/DDBJ databases">
        <title>Mucilaginibacter mali sp. nov.</title>
        <authorList>
            <person name="Kim H.S."/>
            <person name="Lee K.C."/>
            <person name="Suh M.K."/>
            <person name="Kim J.-S."/>
            <person name="Han K.-I."/>
            <person name="Eom M.K."/>
            <person name="Shin Y.K."/>
            <person name="Lee J.-S."/>
        </authorList>
    </citation>
    <scope>NUCLEOTIDE SEQUENCE [LARGE SCALE GENOMIC DNA]</scope>
    <source>
        <strain evidence="1 2">G2-14</strain>
    </source>
</reference>
<sequence length="215" mass="24355">MPNQPTALTDLAVADNKIRRLLAQKKITVKDVENLTKLEHQYLGELATHTLNRLTGKERDDYLDKIDLIMNADTKNSLWEHNHTVITAAIANLMRQYGTMPTKSNIAEATGLTRQTIARHIKQYQAHPGFAEEMDRFKLLSQDVLAKVFKYASNGDMRAARLYFEMVGAISKRPAGAVVNQQHNYIQINNTILSQENLDRLSAEQLAQIEQIVRG</sequence>
<dbReference type="EMBL" id="CP054139">
    <property type="protein sequence ID" value="QKJ30236.1"/>
    <property type="molecule type" value="Genomic_DNA"/>
</dbReference>
<accession>A0A7D4UFC7</accession>
<gene>
    <name evidence="1" type="ORF">HQ865_10825</name>
</gene>